<keyword evidence="4 6" id="KW-1133">Transmembrane helix</keyword>
<comment type="subcellular location">
    <subcellularLocation>
        <location evidence="1">Membrane</location>
        <topology evidence="1">Multi-pass membrane protein</topology>
    </subcellularLocation>
</comment>
<dbReference type="Gene3D" id="1.20.1720.10">
    <property type="entry name" value="Multidrug resistance protein D"/>
    <property type="match status" value="1"/>
</dbReference>
<organism evidence="8 9">
    <name type="scientific">Burkholderia latens</name>
    <dbReference type="NCBI Taxonomy" id="488446"/>
    <lineage>
        <taxon>Bacteria</taxon>
        <taxon>Pseudomonadati</taxon>
        <taxon>Pseudomonadota</taxon>
        <taxon>Betaproteobacteria</taxon>
        <taxon>Burkholderiales</taxon>
        <taxon>Burkholderiaceae</taxon>
        <taxon>Burkholderia</taxon>
        <taxon>Burkholderia cepacia complex</taxon>
    </lineage>
</organism>
<dbReference type="PROSITE" id="PS50850">
    <property type="entry name" value="MFS"/>
    <property type="match status" value="1"/>
</dbReference>
<reference evidence="8 9" key="1">
    <citation type="submission" date="2019-09" db="EMBL/GenBank/DDBJ databases">
        <authorList>
            <person name="Depoorter E."/>
        </authorList>
    </citation>
    <scope>NUCLEOTIDE SEQUENCE [LARGE SCALE GENOMIC DNA]</scope>
    <source>
        <strain evidence="8">LMG 24064</strain>
    </source>
</reference>
<evidence type="ECO:0000256" key="5">
    <source>
        <dbReference type="ARBA" id="ARBA00023136"/>
    </source>
</evidence>
<evidence type="ECO:0000256" key="6">
    <source>
        <dbReference type="SAM" id="Phobius"/>
    </source>
</evidence>
<evidence type="ECO:0000313" key="9">
    <source>
        <dbReference type="Proteomes" id="UP000494222"/>
    </source>
</evidence>
<keyword evidence="2" id="KW-0813">Transport</keyword>
<keyword evidence="3 6" id="KW-0812">Transmembrane</keyword>
<feature type="transmembrane region" description="Helical" evidence="6">
    <location>
        <begin position="221"/>
        <end position="241"/>
    </location>
</feature>
<dbReference type="InterPro" id="IPR001958">
    <property type="entry name" value="Tet-R_TetA/multi-R_MdtG-like"/>
</dbReference>
<dbReference type="InterPro" id="IPR020846">
    <property type="entry name" value="MFS_dom"/>
</dbReference>
<gene>
    <name evidence="8" type="ORF">BLA24064_00314</name>
</gene>
<proteinExistence type="predicted"/>
<evidence type="ECO:0000256" key="4">
    <source>
        <dbReference type="ARBA" id="ARBA00022989"/>
    </source>
</evidence>
<dbReference type="PANTHER" id="PTHR23502:SF132">
    <property type="entry name" value="POLYAMINE TRANSPORTER 2-RELATED"/>
    <property type="match status" value="1"/>
</dbReference>
<dbReference type="PANTHER" id="PTHR23502">
    <property type="entry name" value="MAJOR FACILITATOR SUPERFAMILY"/>
    <property type="match status" value="1"/>
</dbReference>
<name>A0A6P2H0V8_9BURK</name>
<dbReference type="Pfam" id="PF07690">
    <property type="entry name" value="MFS_1"/>
    <property type="match status" value="1"/>
</dbReference>
<dbReference type="CDD" id="cd17320">
    <property type="entry name" value="MFS_MdfA_MDR_like"/>
    <property type="match status" value="1"/>
</dbReference>
<keyword evidence="5 6" id="KW-0472">Membrane</keyword>
<dbReference type="InterPro" id="IPR011701">
    <property type="entry name" value="MFS"/>
</dbReference>
<dbReference type="Proteomes" id="UP000494222">
    <property type="component" value="Unassembled WGS sequence"/>
</dbReference>
<feature type="transmembrane region" description="Helical" evidence="6">
    <location>
        <begin position="137"/>
        <end position="155"/>
    </location>
</feature>
<dbReference type="AlphaFoldDB" id="A0A6P2H0V8"/>
<evidence type="ECO:0000256" key="2">
    <source>
        <dbReference type="ARBA" id="ARBA00022448"/>
    </source>
</evidence>
<feature type="transmembrane region" description="Helical" evidence="6">
    <location>
        <begin position="161"/>
        <end position="183"/>
    </location>
</feature>
<dbReference type="EMBL" id="CABVPL010000002">
    <property type="protein sequence ID" value="VWB10610.1"/>
    <property type="molecule type" value="Genomic_DNA"/>
</dbReference>
<feature type="transmembrane region" description="Helical" evidence="6">
    <location>
        <begin position="307"/>
        <end position="325"/>
    </location>
</feature>
<feature type="transmembrane region" description="Helical" evidence="6">
    <location>
        <begin position="400"/>
        <end position="425"/>
    </location>
</feature>
<dbReference type="GO" id="GO:1990961">
    <property type="term" value="P:xenobiotic detoxification by transmembrane export across the plasma membrane"/>
    <property type="evidence" value="ECO:0007669"/>
    <property type="project" value="TreeGrafter"/>
</dbReference>
<feature type="transmembrane region" description="Helical" evidence="6">
    <location>
        <begin position="431"/>
        <end position="450"/>
    </location>
</feature>
<accession>A0A6P2H0V8</accession>
<feature type="transmembrane region" description="Helical" evidence="6">
    <location>
        <begin position="275"/>
        <end position="295"/>
    </location>
</feature>
<feature type="transmembrane region" description="Helical" evidence="6">
    <location>
        <begin position="70"/>
        <end position="86"/>
    </location>
</feature>
<dbReference type="GO" id="GO:0015385">
    <property type="term" value="F:sodium:proton antiporter activity"/>
    <property type="evidence" value="ECO:0007669"/>
    <property type="project" value="TreeGrafter"/>
</dbReference>
<evidence type="ECO:0000256" key="3">
    <source>
        <dbReference type="ARBA" id="ARBA00022692"/>
    </source>
</evidence>
<protein>
    <submittedName>
        <fullName evidence="8">Major facilitator transporter</fullName>
    </submittedName>
</protein>
<dbReference type="GO" id="GO:0005886">
    <property type="term" value="C:plasma membrane"/>
    <property type="evidence" value="ECO:0007669"/>
    <property type="project" value="TreeGrafter"/>
</dbReference>
<feature type="domain" description="Major facilitator superfamily (MFS) profile" evidence="7">
    <location>
        <begin position="71"/>
        <end position="456"/>
    </location>
</feature>
<dbReference type="PRINTS" id="PR01035">
    <property type="entry name" value="TCRTETA"/>
</dbReference>
<evidence type="ECO:0000259" key="7">
    <source>
        <dbReference type="PROSITE" id="PS50850"/>
    </source>
</evidence>
<sequence>MFPKVEQSAFNRARARGFLSHDATTGTIRLRRAPLFAIRTRWRVPPLSEFFPVVMNASLTSARESNSPRFLLFLICLFASAGQLAIDIYVPALPDMARSFATTPQAIQSSVSGYMAAYALGQLIFGPVADAYGRKRVLAFGLVIYTIGCLLSLGAPNLETFVLARCLQGFGIATTNLLAKAIITDSFSGQALMHAFTYMSIAWGLAPIIAPVIGAHLQEWFGWRACLVFLLVYSLVMWALLWHYRETLPKPVHLEPRTLMANAGKVLASPVFQSCFLAQGLCYSILLVFNIVGPFMVQTTLHKPPTFFGYLALGIGLMYFLGGLSNRIHGRGLPSAEQRLRIGARVMASAAVVMLVLALTIGLRVWTLATPVLVMGFCAGAMYPTLMAKGNSLFPHIAGLTSAILGCALLLVSSAMMGLAGFVSIHVLTPLAVFFVALSFIVVWMVTKLLRYLSQQQAASVACGSGEAA</sequence>
<dbReference type="InterPro" id="IPR036259">
    <property type="entry name" value="MFS_trans_sf"/>
</dbReference>
<feature type="transmembrane region" description="Helical" evidence="6">
    <location>
        <begin position="346"/>
        <end position="366"/>
    </location>
</feature>
<feature type="transmembrane region" description="Helical" evidence="6">
    <location>
        <begin position="106"/>
        <end position="125"/>
    </location>
</feature>
<feature type="transmembrane region" description="Helical" evidence="6">
    <location>
        <begin position="195"/>
        <end position="215"/>
    </location>
</feature>
<dbReference type="SUPFAM" id="SSF103473">
    <property type="entry name" value="MFS general substrate transporter"/>
    <property type="match status" value="1"/>
</dbReference>
<evidence type="ECO:0000256" key="1">
    <source>
        <dbReference type="ARBA" id="ARBA00004141"/>
    </source>
</evidence>
<evidence type="ECO:0000313" key="8">
    <source>
        <dbReference type="EMBL" id="VWB10610.1"/>
    </source>
</evidence>